<dbReference type="CDD" id="cd00093">
    <property type="entry name" value="HTH_XRE"/>
    <property type="match status" value="1"/>
</dbReference>
<sequence>MVDAAQNLFVQNLNKYISHYKIKQSFIAKRAGIEKNKLSRILNSVQPITYEDMHSISDALDKDIKYFLQEKLDLLAPDYKDSASIAFYMGTADENKERLANQVFDLLEHIDAIIGIRKKMQKEALEVWDYEF</sequence>
<gene>
    <name evidence="3" type="ORF">B9R14_12495</name>
    <name evidence="2" type="ORF">HVS_08330</name>
</gene>
<evidence type="ECO:0000313" key="4">
    <source>
        <dbReference type="Proteomes" id="UP000233534"/>
    </source>
</evidence>
<dbReference type="GO" id="GO:0003677">
    <property type="term" value="F:DNA binding"/>
    <property type="evidence" value="ECO:0007669"/>
    <property type="project" value="InterPro"/>
</dbReference>
<dbReference type="KEGG" id="hsc:HVS_08330"/>
<proteinExistence type="predicted"/>
<accession>A0A2K9EBN9</accession>
<dbReference type="PROSITE" id="PS50943">
    <property type="entry name" value="HTH_CROC1"/>
    <property type="match status" value="1"/>
</dbReference>
<dbReference type="EMBL" id="CP025197">
    <property type="protein sequence ID" value="AUG57574.1"/>
    <property type="molecule type" value="Genomic_DNA"/>
</dbReference>
<dbReference type="Proteomes" id="UP000239720">
    <property type="component" value="Unassembled WGS sequence"/>
</dbReference>
<evidence type="ECO:0000313" key="2">
    <source>
        <dbReference type="EMBL" id="AUG57574.1"/>
    </source>
</evidence>
<dbReference type="InterPro" id="IPR001387">
    <property type="entry name" value="Cro/C1-type_HTH"/>
</dbReference>
<dbReference type="EMBL" id="NEMB01000003">
    <property type="protein sequence ID" value="PQQ67485.1"/>
    <property type="molecule type" value="Genomic_DNA"/>
</dbReference>
<protein>
    <recommendedName>
        <fullName evidence="1">HTH cro/C1-type domain-containing protein</fullName>
    </recommendedName>
</protein>
<dbReference type="InterPro" id="IPR010982">
    <property type="entry name" value="Lambda_DNA-bd_dom_sf"/>
</dbReference>
<dbReference type="SUPFAM" id="SSF47413">
    <property type="entry name" value="lambda repressor-like DNA-binding domains"/>
    <property type="match status" value="1"/>
</dbReference>
<evidence type="ECO:0000313" key="3">
    <source>
        <dbReference type="EMBL" id="PQQ67485.1"/>
    </source>
</evidence>
<dbReference type="AlphaFoldDB" id="A0A2K9EBN9"/>
<dbReference type="Proteomes" id="UP000233534">
    <property type="component" value="Chromosome"/>
</dbReference>
<dbReference type="Pfam" id="PF13443">
    <property type="entry name" value="HTH_26"/>
    <property type="match status" value="1"/>
</dbReference>
<feature type="domain" description="HTH cro/C1-type" evidence="1">
    <location>
        <begin position="28"/>
        <end position="67"/>
    </location>
</feature>
<organism evidence="2 4">
    <name type="scientific">Acetivibrio saccincola</name>
    <dbReference type="NCBI Taxonomy" id="1677857"/>
    <lineage>
        <taxon>Bacteria</taxon>
        <taxon>Bacillati</taxon>
        <taxon>Bacillota</taxon>
        <taxon>Clostridia</taxon>
        <taxon>Eubacteriales</taxon>
        <taxon>Oscillospiraceae</taxon>
        <taxon>Acetivibrio</taxon>
    </lineage>
</organism>
<dbReference type="Gene3D" id="1.10.260.40">
    <property type="entry name" value="lambda repressor-like DNA-binding domains"/>
    <property type="match status" value="1"/>
</dbReference>
<dbReference type="RefSeq" id="WP_101301080.1">
    <property type="nucleotide sequence ID" value="NZ_CP025197.1"/>
</dbReference>
<dbReference type="OrthoDB" id="2003815at2"/>
<reference evidence="3 5" key="2">
    <citation type="journal article" date="2018" name="Syst. Appl. Microbiol.">
        <title>Characterization and high-quality draft genome sequence of Herbivorax saccincola A7, an anaerobic, alkaliphilic, thermophilic, cellulolytic, and xylanolytic bacterium.</title>
        <authorList>
            <person name="Aikawa S."/>
            <person name="Baramee S."/>
            <person name="Sermsathanaswadi J."/>
            <person name="Thianheng P."/>
            <person name="Tachaapaikoon C."/>
            <person name="Shikata A."/>
            <person name="Waeonukul R."/>
            <person name="Pason P."/>
            <person name="Ratanakhanokchai K."/>
            <person name="Kosugi A."/>
        </authorList>
    </citation>
    <scope>NUCLEOTIDE SEQUENCE [LARGE SCALE GENOMIC DNA]</scope>
    <source>
        <strain evidence="3 5">A7</strain>
    </source>
</reference>
<reference evidence="2 4" key="1">
    <citation type="submission" date="2017-12" db="EMBL/GenBank/DDBJ databases">
        <title>Complete genome sequence of Herbivorax saccincola GGR1, a novel Cellulosome-producing hydrolytic bacterium in a thermophilic biogas plant, established by Illumina and Nanopore MinION sequencing.</title>
        <authorList>
            <person name="Pechtl A."/>
            <person name="Ruckert C."/>
            <person name="Koeck D.E."/>
            <person name="Maus I."/>
            <person name="Winkler A."/>
            <person name="Kalinowski J."/>
            <person name="Puhler A."/>
            <person name="Schwarz W.W."/>
            <person name="Zverlov V.V."/>
            <person name="Schluter A."/>
            <person name="Liebl W."/>
        </authorList>
    </citation>
    <scope>NUCLEOTIDE SEQUENCE [LARGE SCALE GENOMIC DNA]</scope>
    <source>
        <strain evidence="2">GGR1</strain>
        <strain evidence="4">SR1</strain>
    </source>
</reference>
<keyword evidence="4" id="KW-1185">Reference proteome</keyword>
<evidence type="ECO:0000259" key="1">
    <source>
        <dbReference type="PROSITE" id="PS50943"/>
    </source>
</evidence>
<name>A0A2K9EBN9_9FIRM</name>
<evidence type="ECO:0000313" key="5">
    <source>
        <dbReference type="Proteomes" id="UP000239720"/>
    </source>
</evidence>